<evidence type="ECO:0000256" key="2">
    <source>
        <dbReference type="ARBA" id="ARBA00004604"/>
    </source>
</evidence>
<evidence type="ECO:0000256" key="1">
    <source>
        <dbReference type="ARBA" id="ARBA00004090"/>
    </source>
</evidence>
<evidence type="ECO:0000256" key="5">
    <source>
        <dbReference type="ARBA" id="ARBA00022552"/>
    </source>
</evidence>
<feature type="transmembrane region" description="Helical" evidence="10">
    <location>
        <begin position="337"/>
        <end position="358"/>
    </location>
</feature>
<keyword evidence="4" id="KW-0690">Ribosome biogenesis</keyword>
<sequence>MSAEVATAPSSASATSVPGLRKNGKQWHDQKTAFRPKAGLTSYAKRTEERKALAAVKAKEKEMKDEKEAERQRRIQGIKDKRAAKEEKERYEKMAEKMHRKRVERLKRREKRNKLLKSNHNHRVRDAVQSAVQLHHPSSFGDAPKQSKHGSSDTAPSSVPSVPGSRRGSLGILDESVEHPGAVQIPRVVRPEDVEAERQCNKKRDEELRASLQTLSEHSLVATRQLDDTYYSILEKASVLQSTIDRLQQLSTRMKELHSEFEGEAEELGADMQSQIDGFGAFGYQKEKVQELESRVKAGRERTGALTARLEDAKKRVEARKEMEAEWQAAARRRMKMFWTILGALVALVTIAVLIYSAGTPLSHRSTLGVPRPKHTMDLERISIPPSVKGLLSSIRTPSSSSPTQLPVFTGLSVEDDPRLRIFDEL</sequence>
<proteinExistence type="inferred from homology"/>
<dbReference type="InterPro" id="IPR005579">
    <property type="entry name" value="Cgr1-like"/>
</dbReference>
<keyword evidence="10" id="KW-1133">Transmembrane helix</keyword>
<dbReference type="EMBL" id="JAPDRL010000004">
    <property type="protein sequence ID" value="KAJ9668978.1"/>
    <property type="molecule type" value="Genomic_DNA"/>
</dbReference>
<reference evidence="11" key="1">
    <citation type="submission" date="2022-10" db="EMBL/GenBank/DDBJ databases">
        <title>Culturing micro-colonial fungi from biological soil crusts in the Mojave desert and describing Neophaeococcomyces mojavensis, and introducing the new genera and species Taxawa tesnikishii.</title>
        <authorList>
            <person name="Kurbessoian T."/>
            <person name="Stajich J.E."/>
        </authorList>
    </citation>
    <scope>NUCLEOTIDE SEQUENCE</scope>
    <source>
        <strain evidence="11">TK_1</strain>
    </source>
</reference>
<dbReference type="Proteomes" id="UP001172684">
    <property type="component" value="Unassembled WGS sequence"/>
</dbReference>
<feature type="compositionally biased region" description="Low complexity" evidence="9">
    <location>
        <begin position="1"/>
        <end position="18"/>
    </location>
</feature>
<evidence type="ECO:0000256" key="8">
    <source>
        <dbReference type="SAM" id="Coils"/>
    </source>
</evidence>
<keyword evidence="7" id="KW-0539">Nucleus</keyword>
<comment type="similarity">
    <text evidence="3">Belongs to the CGR1 family.</text>
</comment>
<feature type="compositionally biased region" description="Basic and acidic residues" evidence="9">
    <location>
        <begin position="45"/>
        <end position="97"/>
    </location>
</feature>
<name>A0ABQ9P7W6_9PEZI</name>
<keyword evidence="10" id="KW-0472">Membrane</keyword>
<protein>
    <submittedName>
        <fullName evidence="11">Uncharacterized protein</fullName>
    </submittedName>
</protein>
<evidence type="ECO:0000256" key="7">
    <source>
        <dbReference type="ARBA" id="ARBA00023242"/>
    </source>
</evidence>
<keyword evidence="10" id="KW-0812">Transmembrane</keyword>
<feature type="region of interest" description="Disordered" evidence="9">
    <location>
        <begin position="1"/>
        <end position="203"/>
    </location>
</feature>
<organism evidence="11 12">
    <name type="scientific">Coniosporium apollinis</name>
    <dbReference type="NCBI Taxonomy" id="61459"/>
    <lineage>
        <taxon>Eukaryota</taxon>
        <taxon>Fungi</taxon>
        <taxon>Dikarya</taxon>
        <taxon>Ascomycota</taxon>
        <taxon>Pezizomycotina</taxon>
        <taxon>Dothideomycetes</taxon>
        <taxon>Dothideomycetes incertae sedis</taxon>
        <taxon>Coniosporium</taxon>
    </lineage>
</organism>
<evidence type="ECO:0000256" key="10">
    <source>
        <dbReference type="SAM" id="Phobius"/>
    </source>
</evidence>
<accession>A0ABQ9P7W6</accession>
<keyword evidence="6 8" id="KW-0175">Coiled coil</keyword>
<feature type="compositionally biased region" description="Low complexity" evidence="9">
    <location>
        <begin position="156"/>
        <end position="169"/>
    </location>
</feature>
<keyword evidence="12" id="KW-1185">Reference proteome</keyword>
<comment type="function">
    <text evidence="1">Involved in nucleolar integrity and required for processing of the pre-rRNA for the 60S ribosome subunit.</text>
</comment>
<feature type="compositionally biased region" description="Basic residues" evidence="9">
    <location>
        <begin position="98"/>
        <end position="123"/>
    </location>
</feature>
<comment type="caution">
    <text evidence="11">The sequence shown here is derived from an EMBL/GenBank/DDBJ whole genome shotgun (WGS) entry which is preliminary data.</text>
</comment>
<evidence type="ECO:0000313" key="11">
    <source>
        <dbReference type="EMBL" id="KAJ9668978.1"/>
    </source>
</evidence>
<evidence type="ECO:0000256" key="6">
    <source>
        <dbReference type="ARBA" id="ARBA00023054"/>
    </source>
</evidence>
<comment type="subcellular location">
    <subcellularLocation>
        <location evidence="2">Nucleus</location>
        <location evidence="2">Nucleolus</location>
    </subcellularLocation>
</comment>
<gene>
    <name evidence="11" type="ORF">H2201_000804</name>
</gene>
<evidence type="ECO:0000313" key="12">
    <source>
        <dbReference type="Proteomes" id="UP001172684"/>
    </source>
</evidence>
<dbReference type="Pfam" id="PF03879">
    <property type="entry name" value="Cgr1"/>
    <property type="match status" value="1"/>
</dbReference>
<feature type="compositionally biased region" description="Basic and acidic residues" evidence="9">
    <location>
        <begin position="189"/>
        <end position="203"/>
    </location>
</feature>
<evidence type="ECO:0000256" key="3">
    <source>
        <dbReference type="ARBA" id="ARBA00007869"/>
    </source>
</evidence>
<keyword evidence="5" id="KW-0698">rRNA processing</keyword>
<evidence type="ECO:0000256" key="9">
    <source>
        <dbReference type="SAM" id="MobiDB-lite"/>
    </source>
</evidence>
<feature type="coiled-coil region" evidence="8">
    <location>
        <begin position="240"/>
        <end position="267"/>
    </location>
</feature>
<evidence type="ECO:0000256" key="4">
    <source>
        <dbReference type="ARBA" id="ARBA00022517"/>
    </source>
</evidence>